<feature type="signal peptide" evidence="5">
    <location>
        <begin position="1"/>
        <end position="27"/>
    </location>
</feature>
<keyword evidence="5" id="KW-0732">Signal</keyword>
<dbReference type="EMBL" id="JANKHO010000226">
    <property type="protein sequence ID" value="KAJ3512952.1"/>
    <property type="molecule type" value="Genomic_DNA"/>
</dbReference>
<gene>
    <name evidence="7" type="ORF">NLJ89_g3222</name>
</gene>
<dbReference type="AlphaFoldDB" id="A0A9W8K2V4"/>
<reference evidence="7" key="1">
    <citation type="submission" date="2022-07" db="EMBL/GenBank/DDBJ databases">
        <title>Genome Sequence of Agrocybe chaxingu.</title>
        <authorList>
            <person name="Buettner E."/>
        </authorList>
    </citation>
    <scope>NUCLEOTIDE SEQUENCE</scope>
    <source>
        <strain evidence="7">MP-N11</strain>
    </source>
</reference>
<feature type="domain" description="Fungal lipase-type" evidence="6">
    <location>
        <begin position="108"/>
        <end position="246"/>
    </location>
</feature>
<dbReference type="Gene3D" id="3.40.50.1820">
    <property type="entry name" value="alpha/beta hydrolase"/>
    <property type="match status" value="1"/>
</dbReference>
<organism evidence="7 8">
    <name type="scientific">Agrocybe chaxingu</name>
    <dbReference type="NCBI Taxonomy" id="84603"/>
    <lineage>
        <taxon>Eukaryota</taxon>
        <taxon>Fungi</taxon>
        <taxon>Dikarya</taxon>
        <taxon>Basidiomycota</taxon>
        <taxon>Agaricomycotina</taxon>
        <taxon>Agaricomycetes</taxon>
        <taxon>Agaricomycetidae</taxon>
        <taxon>Agaricales</taxon>
        <taxon>Agaricineae</taxon>
        <taxon>Strophariaceae</taxon>
        <taxon>Agrocybe</taxon>
    </lineage>
</organism>
<dbReference type="Proteomes" id="UP001148786">
    <property type="component" value="Unassembled WGS sequence"/>
</dbReference>
<accession>A0A9W8K2V4</accession>
<dbReference type="PANTHER" id="PTHR45856:SF25">
    <property type="entry name" value="FUNGAL LIPASE-LIKE DOMAIN-CONTAINING PROTEIN"/>
    <property type="match status" value="1"/>
</dbReference>
<dbReference type="InterPro" id="IPR002921">
    <property type="entry name" value="Fungal_lipase-type"/>
</dbReference>
<evidence type="ECO:0000256" key="2">
    <source>
        <dbReference type="ARBA" id="ARBA00043996"/>
    </source>
</evidence>
<dbReference type="CDD" id="cd00519">
    <property type="entry name" value="Lipase_3"/>
    <property type="match status" value="1"/>
</dbReference>
<keyword evidence="1" id="KW-1015">Disulfide bond</keyword>
<comment type="catalytic activity">
    <reaction evidence="4">
        <text>a monoacylglycerol + H2O = glycerol + a fatty acid + H(+)</text>
        <dbReference type="Rhea" id="RHEA:15245"/>
        <dbReference type="ChEBI" id="CHEBI:15377"/>
        <dbReference type="ChEBI" id="CHEBI:15378"/>
        <dbReference type="ChEBI" id="CHEBI:17408"/>
        <dbReference type="ChEBI" id="CHEBI:17754"/>
        <dbReference type="ChEBI" id="CHEBI:28868"/>
    </reaction>
</comment>
<protein>
    <recommendedName>
        <fullName evidence="6">Fungal lipase-type domain-containing protein</fullName>
    </recommendedName>
</protein>
<dbReference type="SUPFAM" id="SSF53474">
    <property type="entry name" value="alpha/beta-Hydrolases"/>
    <property type="match status" value="1"/>
</dbReference>
<evidence type="ECO:0000256" key="5">
    <source>
        <dbReference type="SAM" id="SignalP"/>
    </source>
</evidence>
<dbReference type="Pfam" id="PF01764">
    <property type="entry name" value="Lipase_3"/>
    <property type="match status" value="1"/>
</dbReference>
<evidence type="ECO:0000256" key="4">
    <source>
        <dbReference type="ARBA" id="ARBA00048461"/>
    </source>
</evidence>
<dbReference type="PANTHER" id="PTHR45856">
    <property type="entry name" value="ALPHA/BETA-HYDROLASES SUPERFAMILY PROTEIN"/>
    <property type="match status" value="1"/>
</dbReference>
<dbReference type="InterPro" id="IPR051218">
    <property type="entry name" value="Sec_MonoDiacylglyc_Lipase"/>
</dbReference>
<evidence type="ECO:0000256" key="1">
    <source>
        <dbReference type="ARBA" id="ARBA00023157"/>
    </source>
</evidence>
<dbReference type="GO" id="GO:0006629">
    <property type="term" value="P:lipid metabolic process"/>
    <property type="evidence" value="ECO:0007669"/>
    <property type="project" value="InterPro"/>
</dbReference>
<evidence type="ECO:0000256" key="3">
    <source>
        <dbReference type="ARBA" id="ARBA00047591"/>
    </source>
</evidence>
<evidence type="ECO:0000313" key="7">
    <source>
        <dbReference type="EMBL" id="KAJ3512952.1"/>
    </source>
</evidence>
<keyword evidence="8" id="KW-1185">Reference proteome</keyword>
<sequence length="307" mass="33163">MALLLSFHLPFLLLLWTILPAVQRVSSKPLRRVDANITTLSTSEIASFKPFSFYADTAYCEPSQTLSWTCGQSCDANPTFKPIASGGDGMDVQFWYVGFDPTLRTVIVAHQGTDPSKIGPLLIDADIFLTGLNSSLFPGVPSNIQVHSGFASEHAKTATSVLTAVRTALQDSGLNNVTVVGHSLGAALALLDSIYLPLFLPSVSFRMIGYGMPRVGNQDFASYVDGHVDVTHVNNKEDFVPTLPGRLLGFHHPQGEKHIQDDLSWVSCPGGDDTDTRCTTGDVPYIFEGDLNDHDGPYDGVTMGCVQ</sequence>
<comment type="similarity">
    <text evidence="2">Belongs to the AB hydrolase superfamily. Lipase family. Class 3 subfamily.</text>
</comment>
<evidence type="ECO:0000259" key="6">
    <source>
        <dbReference type="Pfam" id="PF01764"/>
    </source>
</evidence>
<proteinExistence type="inferred from homology"/>
<name>A0A9W8K2V4_9AGAR</name>
<comment type="caution">
    <text evidence="7">The sequence shown here is derived from an EMBL/GenBank/DDBJ whole genome shotgun (WGS) entry which is preliminary data.</text>
</comment>
<comment type="catalytic activity">
    <reaction evidence="3">
        <text>a diacylglycerol + H2O = a monoacylglycerol + a fatty acid + H(+)</text>
        <dbReference type="Rhea" id="RHEA:32731"/>
        <dbReference type="ChEBI" id="CHEBI:15377"/>
        <dbReference type="ChEBI" id="CHEBI:15378"/>
        <dbReference type="ChEBI" id="CHEBI:17408"/>
        <dbReference type="ChEBI" id="CHEBI:18035"/>
        <dbReference type="ChEBI" id="CHEBI:28868"/>
    </reaction>
</comment>
<feature type="chain" id="PRO_5040768278" description="Fungal lipase-type domain-containing protein" evidence="5">
    <location>
        <begin position="28"/>
        <end position="307"/>
    </location>
</feature>
<dbReference type="InterPro" id="IPR029058">
    <property type="entry name" value="AB_hydrolase_fold"/>
</dbReference>
<evidence type="ECO:0000313" key="8">
    <source>
        <dbReference type="Proteomes" id="UP001148786"/>
    </source>
</evidence>
<dbReference type="OrthoDB" id="426718at2759"/>